<comment type="subcellular location">
    <subcellularLocation>
        <location evidence="1">Endomembrane system</location>
        <topology evidence="1">Multi-pass membrane protein</topology>
    </subcellularLocation>
</comment>
<dbReference type="InterPro" id="IPR052527">
    <property type="entry name" value="Metal_cation-efflux_comp"/>
</dbReference>
<dbReference type="RefSeq" id="WP_075062897.1">
    <property type="nucleotide sequence ID" value="NZ_LGCL01000024.1"/>
</dbReference>
<feature type="transmembrane region" description="Helical" evidence="5">
    <location>
        <begin position="12"/>
        <end position="34"/>
    </location>
</feature>
<dbReference type="AlphaFoldDB" id="A0A0P6X9Q7"/>
<keyword evidence="7" id="KW-1185">Reference proteome</keyword>
<protein>
    <recommendedName>
        <fullName evidence="8">S-isoprenylcysteine methyltransferase</fullName>
    </recommendedName>
</protein>
<evidence type="ECO:0000256" key="4">
    <source>
        <dbReference type="ARBA" id="ARBA00023136"/>
    </source>
</evidence>
<feature type="transmembrane region" description="Helical" evidence="5">
    <location>
        <begin position="40"/>
        <end position="62"/>
    </location>
</feature>
<feature type="transmembrane region" description="Helical" evidence="5">
    <location>
        <begin position="180"/>
        <end position="201"/>
    </location>
</feature>
<evidence type="ECO:0000256" key="1">
    <source>
        <dbReference type="ARBA" id="ARBA00004127"/>
    </source>
</evidence>
<accession>A0A0P6X9Q7</accession>
<keyword evidence="2 5" id="KW-0812">Transmembrane</keyword>
<proteinExistence type="predicted"/>
<dbReference type="Proteomes" id="UP000050417">
    <property type="component" value="Unassembled WGS sequence"/>
</dbReference>
<evidence type="ECO:0000256" key="5">
    <source>
        <dbReference type="SAM" id="Phobius"/>
    </source>
</evidence>
<feature type="transmembrane region" description="Helical" evidence="5">
    <location>
        <begin position="113"/>
        <end position="133"/>
    </location>
</feature>
<name>A0A0P6X9Q7_9CHLR</name>
<dbReference type="Pfam" id="PF04191">
    <property type="entry name" value="PEMT"/>
    <property type="match status" value="1"/>
</dbReference>
<keyword evidence="3 5" id="KW-1133">Transmembrane helix</keyword>
<dbReference type="PANTHER" id="PTHR43847">
    <property type="entry name" value="BLL3993 PROTEIN"/>
    <property type="match status" value="1"/>
</dbReference>
<evidence type="ECO:0000256" key="3">
    <source>
        <dbReference type="ARBA" id="ARBA00022989"/>
    </source>
</evidence>
<reference evidence="6 7" key="1">
    <citation type="submission" date="2015-07" db="EMBL/GenBank/DDBJ databases">
        <title>Genome sequence of Ornatilinea apprima DSM 23815.</title>
        <authorList>
            <person name="Hemp J."/>
            <person name="Ward L.M."/>
            <person name="Pace L.A."/>
            <person name="Fischer W.W."/>
        </authorList>
    </citation>
    <scope>NUCLEOTIDE SEQUENCE [LARGE SCALE GENOMIC DNA]</scope>
    <source>
        <strain evidence="6 7">P3M-1</strain>
    </source>
</reference>
<evidence type="ECO:0000313" key="7">
    <source>
        <dbReference type="Proteomes" id="UP000050417"/>
    </source>
</evidence>
<dbReference type="GO" id="GO:0012505">
    <property type="term" value="C:endomembrane system"/>
    <property type="evidence" value="ECO:0007669"/>
    <property type="project" value="UniProtKB-SubCell"/>
</dbReference>
<gene>
    <name evidence="6" type="ORF">ADN00_10195</name>
</gene>
<organism evidence="6 7">
    <name type="scientific">Ornatilinea apprima</name>
    <dbReference type="NCBI Taxonomy" id="1134406"/>
    <lineage>
        <taxon>Bacteria</taxon>
        <taxon>Bacillati</taxon>
        <taxon>Chloroflexota</taxon>
        <taxon>Anaerolineae</taxon>
        <taxon>Anaerolineales</taxon>
        <taxon>Anaerolineaceae</taxon>
        <taxon>Ornatilinea</taxon>
    </lineage>
</organism>
<feature type="transmembrane region" description="Helical" evidence="5">
    <location>
        <begin position="83"/>
        <end position="101"/>
    </location>
</feature>
<evidence type="ECO:0000256" key="2">
    <source>
        <dbReference type="ARBA" id="ARBA00022692"/>
    </source>
</evidence>
<dbReference type="STRING" id="1134406.ADN00_10195"/>
<keyword evidence="4 5" id="KW-0472">Membrane</keyword>
<dbReference type="PANTHER" id="PTHR43847:SF1">
    <property type="entry name" value="BLL3993 PROTEIN"/>
    <property type="match status" value="1"/>
</dbReference>
<sequence length="229" mass="26422">MKPSPVASRQLIFTVIKFYLLAAALLMLLFFLPAGTFQYWQAWVYMVVILGPMLLVMVYLLRNDPELLARRMQFRERAADQNLITRLSILPFLAAFILPGFDRRFGWSHVPVWLAVTGQLLVLSGYVINFLVFRENSYASRIVEVSEGQTVISSGPYAIVRHPMYLGVMLLYRLSPLALGSYWGMIPALMIIPFIIVRIISEEKLLVKELKGYAEYRQKVRYRLIPGIW</sequence>
<dbReference type="Gene3D" id="1.20.120.1630">
    <property type="match status" value="1"/>
</dbReference>
<dbReference type="InterPro" id="IPR007318">
    <property type="entry name" value="Phopholipid_MeTrfase"/>
</dbReference>
<dbReference type="EMBL" id="LGCL01000024">
    <property type="protein sequence ID" value="KPL76950.1"/>
    <property type="molecule type" value="Genomic_DNA"/>
</dbReference>
<evidence type="ECO:0000313" key="6">
    <source>
        <dbReference type="EMBL" id="KPL76950.1"/>
    </source>
</evidence>
<dbReference type="PATRIC" id="fig|1134406.4.peg.2503"/>
<evidence type="ECO:0008006" key="8">
    <source>
        <dbReference type="Google" id="ProtNLM"/>
    </source>
</evidence>
<comment type="caution">
    <text evidence="6">The sequence shown here is derived from an EMBL/GenBank/DDBJ whole genome shotgun (WGS) entry which is preliminary data.</text>
</comment>